<dbReference type="InterPro" id="IPR009057">
    <property type="entry name" value="Homeodomain-like_sf"/>
</dbReference>
<name>A0ABX0P962_9BURK</name>
<dbReference type="InterPro" id="IPR018062">
    <property type="entry name" value="HTH_AraC-typ_CS"/>
</dbReference>
<dbReference type="RefSeq" id="WP_166858697.1">
    <property type="nucleotide sequence ID" value="NZ_JAAQOM010000004.1"/>
</dbReference>
<dbReference type="SUPFAM" id="SSF46689">
    <property type="entry name" value="Homeodomain-like"/>
    <property type="match status" value="2"/>
</dbReference>
<feature type="domain" description="HTH araC/xylS-type" evidence="5">
    <location>
        <begin position="180"/>
        <end position="278"/>
    </location>
</feature>
<evidence type="ECO:0000256" key="4">
    <source>
        <dbReference type="ARBA" id="ARBA00023163"/>
    </source>
</evidence>
<accession>A0ABX0P962</accession>
<dbReference type="InterPro" id="IPR003313">
    <property type="entry name" value="AraC-bd"/>
</dbReference>
<dbReference type="PRINTS" id="PR00032">
    <property type="entry name" value="HTHARAC"/>
</dbReference>
<dbReference type="InterPro" id="IPR011051">
    <property type="entry name" value="RmlC_Cupin_sf"/>
</dbReference>
<organism evidence="6 7">
    <name type="scientific">Telluria antibiotica</name>
    <dbReference type="NCBI Taxonomy" id="2717319"/>
    <lineage>
        <taxon>Bacteria</taxon>
        <taxon>Pseudomonadati</taxon>
        <taxon>Pseudomonadota</taxon>
        <taxon>Betaproteobacteria</taxon>
        <taxon>Burkholderiales</taxon>
        <taxon>Oxalobacteraceae</taxon>
        <taxon>Telluria group</taxon>
        <taxon>Telluria</taxon>
    </lineage>
</organism>
<protein>
    <submittedName>
        <fullName evidence="6">AraC family transcriptional regulator</fullName>
    </submittedName>
</protein>
<keyword evidence="4" id="KW-0804">Transcription</keyword>
<dbReference type="PROSITE" id="PS01124">
    <property type="entry name" value="HTH_ARAC_FAMILY_2"/>
    <property type="match status" value="1"/>
</dbReference>
<evidence type="ECO:0000256" key="1">
    <source>
        <dbReference type="ARBA" id="ARBA00023015"/>
    </source>
</evidence>
<keyword evidence="1" id="KW-0805">Transcription regulation</keyword>
<dbReference type="PROSITE" id="PS00041">
    <property type="entry name" value="HTH_ARAC_FAMILY_1"/>
    <property type="match status" value="1"/>
</dbReference>
<dbReference type="InterPro" id="IPR014710">
    <property type="entry name" value="RmlC-like_jellyroll"/>
</dbReference>
<evidence type="ECO:0000313" key="7">
    <source>
        <dbReference type="Proteomes" id="UP000716322"/>
    </source>
</evidence>
<dbReference type="Gene3D" id="1.10.10.60">
    <property type="entry name" value="Homeodomain-like"/>
    <property type="match status" value="1"/>
</dbReference>
<evidence type="ECO:0000256" key="2">
    <source>
        <dbReference type="ARBA" id="ARBA00023125"/>
    </source>
</evidence>
<dbReference type="Pfam" id="PF02311">
    <property type="entry name" value="AraC_binding"/>
    <property type="match status" value="1"/>
</dbReference>
<keyword evidence="3" id="KW-0010">Activator</keyword>
<proteinExistence type="predicted"/>
<dbReference type="SUPFAM" id="SSF51182">
    <property type="entry name" value="RmlC-like cupins"/>
    <property type="match status" value="1"/>
</dbReference>
<dbReference type="SMART" id="SM00342">
    <property type="entry name" value="HTH_ARAC"/>
    <property type="match status" value="1"/>
</dbReference>
<dbReference type="EMBL" id="JAAQOM010000004">
    <property type="protein sequence ID" value="NIA53825.1"/>
    <property type="molecule type" value="Genomic_DNA"/>
</dbReference>
<keyword evidence="2" id="KW-0238">DNA-binding</keyword>
<gene>
    <name evidence="6" type="ORF">HAV22_09195</name>
</gene>
<evidence type="ECO:0000256" key="3">
    <source>
        <dbReference type="ARBA" id="ARBA00023159"/>
    </source>
</evidence>
<dbReference type="InterPro" id="IPR018060">
    <property type="entry name" value="HTH_AraC"/>
</dbReference>
<dbReference type="Gene3D" id="2.60.120.10">
    <property type="entry name" value="Jelly Rolls"/>
    <property type="match status" value="1"/>
</dbReference>
<sequence length="284" mass="30952">MNVIWESIPAADTQSVRLLRLEQDAFSGPLHVHEAIELTWIERGRGLRFVGDSVEPFEEGDLVLLGPRVAHTWHTSGPQQGHVRVTVLQLLLRPELDAFPEWRQAMRPLLARANAAWRIEATLGDAVRAALLALPADDNLALLGGALALLGRLAAAQSAMRPLRAGPLALPAGAPGRRIDALLAWIRANLHAELRVADAAALLHVTPAAFSRSFQRLVGKPFSIYVNDLRIAEACLLLARSDRPVAEIARRCGYATLSNFNHHFRSRLGVAPRGYRAARSATSA</sequence>
<dbReference type="Proteomes" id="UP000716322">
    <property type="component" value="Unassembled WGS sequence"/>
</dbReference>
<keyword evidence="7" id="KW-1185">Reference proteome</keyword>
<dbReference type="PANTHER" id="PTHR46796">
    <property type="entry name" value="HTH-TYPE TRANSCRIPTIONAL ACTIVATOR RHAS-RELATED"/>
    <property type="match status" value="1"/>
</dbReference>
<reference evidence="6 7" key="1">
    <citation type="submission" date="2020-03" db="EMBL/GenBank/DDBJ databases">
        <title>Genome sequence of strain Massilia sp. TW-1.</title>
        <authorList>
            <person name="Chaudhary D.K."/>
        </authorList>
    </citation>
    <scope>NUCLEOTIDE SEQUENCE [LARGE SCALE GENOMIC DNA]</scope>
    <source>
        <strain evidence="6 7">TW-1</strain>
    </source>
</reference>
<dbReference type="InterPro" id="IPR050204">
    <property type="entry name" value="AraC_XylS_family_regulators"/>
</dbReference>
<dbReference type="Pfam" id="PF12833">
    <property type="entry name" value="HTH_18"/>
    <property type="match status" value="1"/>
</dbReference>
<evidence type="ECO:0000313" key="6">
    <source>
        <dbReference type="EMBL" id="NIA53825.1"/>
    </source>
</evidence>
<evidence type="ECO:0000259" key="5">
    <source>
        <dbReference type="PROSITE" id="PS01124"/>
    </source>
</evidence>
<comment type="caution">
    <text evidence="6">The sequence shown here is derived from an EMBL/GenBank/DDBJ whole genome shotgun (WGS) entry which is preliminary data.</text>
</comment>
<dbReference type="InterPro" id="IPR020449">
    <property type="entry name" value="Tscrpt_reg_AraC-type_HTH"/>
</dbReference>